<dbReference type="SUPFAM" id="SSF54523">
    <property type="entry name" value="Pili subunits"/>
    <property type="match status" value="1"/>
</dbReference>
<feature type="transmembrane region" description="Helical" evidence="1">
    <location>
        <begin position="21"/>
        <end position="44"/>
    </location>
</feature>
<dbReference type="EMBL" id="CP138858">
    <property type="protein sequence ID" value="WPJ96316.1"/>
    <property type="molecule type" value="Genomic_DNA"/>
</dbReference>
<keyword evidence="4" id="KW-1185">Reference proteome</keyword>
<keyword evidence="1" id="KW-0472">Membrane</keyword>
<evidence type="ECO:0000313" key="3">
    <source>
        <dbReference type="EMBL" id="WPJ96316.1"/>
    </source>
</evidence>
<dbReference type="NCBIfam" id="TIGR02532">
    <property type="entry name" value="IV_pilin_GFxxxE"/>
    <property type="match status" value="1"/>
</dbReference>
<feature type="domain" description="DUF1559" evidence="2">
    <location>
        <begin position="46"/>
        <end position="142"/>
    </location>
</feature>
<evidence type="ECO:0000259" key="2">
    <source>
        <dbReference type="Pfam" id="PF07596"/>
    </source>
</evidence>
<dbReference type="Proteomes" id="UP001324993">
    <property type="component" value="Chromosome"/>
</dbReference>
<dbReference type="PANTHER" id="PTHR30093:SF2">
    <property type="entry name" value="TYPE II SECRETION SYSTEM PROTEIN H"/>
    <property type="match status" value="1"/>
</dbReference>
<dbReference type="InterPro" id="IPR011453">
    <property type="entry name" value="DUF1559"/>
</dbReference>
<dbReference type="InterPro" id="IPR012902">
    <property type="entry name" value="N_methyl_site"/>
</dbReference>
<dbReference type="Pfam" id="PF07596">
    <property type="entry name" value="SBP_bac_10"/>
    <property type="match status" value="1"/>
</dbReference>
<accession>A0ABZ0RLL7</accession>
<evidence type="ECO:0000256" key="1">
    <source>
        <dbReference type="SAM" id="Phobius"/>
    </source>
</evidence>
<gene>
    <name evidence="3" type="ORF">SH580_01190</name>
</gene>
<sequence length="243" mass="26568">MRLKQISMVPSCLRKGTAAFTLIELLAVLAVIGILAAILIPAIGNVRERAQETKCSSNLRQLALASVAYASDHKGNFPSLYSDVPGEIVWIDQIAPYVGGEDQKRIIEVINCPSADYFMEFNGARAATYSYGWNPLLIPDSRADDEGNVAPPTKLLNVQRPNETILLAETTQPDNRKGWGKDYFISVGEGIYNPTTAETLLSDSAYTGFSARHGDRGNAAFVDGHVESFAIGEMKQKHVYLED</sequence>
<keyword evidence="1" id="KW-1133">Transmembrane helix</keyword>
<keyword evidence="1" id="KW-0812">Transmembrane</keyword>
<reference evidence="3 4" key="1">
    <citation type="submission" date="2023-11" db="EMBL/GenBank/DDBJ databases">
        <title>Coraliomargarita sp. nov., isolated from marine algae.</title>
        <authorList>
            <person name="Lee J.K."/>
            <person name="Baek J.H."/>
            <person name="Kim J.M."/>
            <person name="Choi D.G."/>
            <person name="Jeon C.O."/>
        </authorList>
    </citation>
    <scope>NUCLEOTIDE SEQUENCE [LARGE SCALE GENOMIC DNA]</scope>
    <source>
        <strain evidence="3 4">J2-16</strain>
    </source>
</reference>
<dbReference type="Gene3D" id="3.30.700.10">
    <property type="entry name" value="Glycoprotein, Type 4 Pilin"/>
    <property type="match status" value="1"/>
</dbReference>
<dbReference type="RefSeq" id="WP_319833179.1">
    <property type="nucleotide sequence ID" value="NZ_CP138858.1"/>
</dbReference>
<dbReference type="PANTHER" id="PTHR30093">
    <property type="entry name" value="GENERAL SECRETION PATHWAY PROTEIN G"/>
    <property type="match status" value="1"/>
</dbReference>
<dbReference type="InterPro" id="IPR045584">
    <property type="entry name" value="Pilin-like"/>
</dbReference>
<organism evidence="3 4">
    <name type="scientific">Coraliomargarita algicola</name>
    <dbReference type="NCBI Taxonomy" id="3092156"/>
    <lineage>
        <taxon>Bacteria</taxon>
        <taxon>Pseudomonadati</taxon>
        <taxon>Verrucomicrobiota</taxon>
        <taxon>Opitutia</taxon>
        <taxon>Puniceicoccales</taxon>
        <taxon>Coraliomargaritaceae</taxon>
        <taxon>Coraliomargarita</taxon>
    </lineage>
</organism>
<protein>
    <submittedName>
        <fullName evidence="3">Prepilin-type N-terminal cleavage/methylation domain-containing protein</fullName>
    </submittedName>
</protein>
<dbReference type="Pfam" id="PF07963">
    <property type="entry name" value="N_methyl"/>
    <property type="match status" value="1"/>
</dbReference>
<proteinExistence type="predicted"/>
<evidence type="ECO:0000313" key="4">
    <source>
        <dbReference type="Proteomes" id="UP001324993"/>
    </source>
</evidence>
<name>A0ABZ0RLL7_9BACT</name>